<reference evidence="1 2" key="1">
    <citation type="submission" date="2020-05" db="EMBL/GenBank/DDBJ databases">
        <title>Distinct polysaccharide utilization as determinants for interspecies competition between intestinal Prevotella spp.</title>
        <authorList>
            <person name="Galvez E.J.C."/>
            <person name="Iljazovic A."/>
            <person name="Strowig T."/>
        </authorList>
    </citation>
    <scope>NUCLEOTIDE SEQUENCE [LARGE SCALE GENOMIC DNA]</scope>
    <source>
        <strain evidence="1 2">PMUR</strain>
    </source>
</reference>
<dbReference type="EMBL" id="JABKKF010000005">
    <property type="protein sequence ID" value="NPD92110.1"/>
    <property type="molecule type" value="Genomic_DNA"/>
</dbReference>
<dbReference type="Proteomes" id="UP000714420">
    <property type="component" value="Unassembled WGS sequence"/>
</dbReference>
<evidence type="ECO:0000313" key="1">
    <source>
        <dbReference type="EMBL" id="NPD92110.1"/>
    </source>
</evidence>
<name>A0ABX2APK4_9BACT</name>
<dbReference type="RefSeq" id="WP_172275453.1">
    <property type="nucleotide sequence ID" value="NZ_CASGMU010000004.1"/>
</dbReference>
<comment type="caution">
    <text evidence="1">The sequence shown here is derived from an EMBL/GenBank/DDBJ whole genome shotgun (WGS) entry which is preliminary data.</text>
</comment>
<organism evidence="1 2">
    <name type="scientific">Xylanibacter muris</name>
    <dbReference type="NCBI Taxonomy" id="2736290"/>
    <lineage>
        <taxon>Bacteria</taxon>
        <taxon>Pseudomonadati</taxon>
        <taxon>Bacteroidota</taxon>
        <taxon>Bacteroidia</taxon>
        <taxon>Bacteroidales</taxon>
        <taxon>Prevotellaceae</taxon>
        <taxon>Xylanibacter</taxon>
    </lineage>
</organism>
<protein>
    <submittedName>
        <fullName evidence="1">Uncharacterized protein</fullName>
    </submittedName>
</protein>
<accession>A0ABX2APK4</accession>
<evidence type="ECO:0000313" key="2">
    <source>
        <dbReference type="Proteomes" id="UP000714420"/>
    </source>
</evidence>
<keyword evidence="2" id="KW-1185">Reference proteome</keyword>
<sequence length="338" mass="39330">MTVQFTRLPTKLIYALDSDLLKMLAILIQQESYWIEHKKIGSDGSFYKPVKEFADIFRKKNLQDVRLMIQTLQSEGFVEILSSKGGKQANYYRINWNKIKAYNDIPIPQLINDPMLKTIKRTTKKSVEDSTALYQQIENDSTISYQQDNSLAVRDCTSTIDNIKNINNNITIDNTTSTKSPLHDAYKDRLDSLLADYTNESDYIRALDMYSSIQKDIEYASEYLPTTEIDNYKHQLTETMIKHESDGWNILLDKITDDMIQTYHISNVHNIKTPSNSQQFAYTINDLLGNVNMYVSNDRWDEIAVKAEKWITHQWENDIISYDHQQEAIEKVYSKLAS</sequence>
<proteinExistence type="predicted"/>
<gene>
    <name evidence="1" type="ORF">HPS56_07050</name>
</gene>